<sequence>MLDDLRVCCKVIAEHPFVGIEIAEFQNAWESGGDPVSPDPLLDALGPLLAEEPQLSRKS</sequence>
<accession>A0ABY7S3P8</accession>
<keyword evidence="2" id="KW-1185">Reference proteome</keyword>
<name>A0ABY7S3P8_9RHOB</name>
<evidence type="ECO:0000313" key="2">
    <source>
        <dbReference type="Proteomes" id="UP001215549"/>
    </source>
</evidence>
<evidence type="ECO:0000313" key="1">
    <source>
        <dbReference type="EMBL" id="WCR01584.1"/>
    </source>
</evidence>
<dbReference type="EMBL" id="CP067140">
    <property type="protein sequence ID" value="WCR01584.1"/>
    <property type="molecule type" value="Genomic_DNA"/>
</dbReference>
<gene>
    <name evidence="1" type="ORF">JHX88_11610</name>
</gene>
<dbReference type="Proteomes" id="UP001215549">
    <property type="component" value="Chromosome"/>
</dbReference>
<organism evidence="1 2">
    <name type="scientific">Paracoccus saliphilus</name>
    <dbReference type="NCBI Taxonomy" id="405559"/>
    <lineage>
        <taxon>Bacteria</taxon>
        <taxon>Pseudomonadati</taxon>
        <taxon>Pseudomonadota</taxon>
        <taxon>Alphaproteobacteria</taxon>
        <taxon>Rhodobacterales</taxon>
        <taxon>Paracoccaceae</taxon>
        <taxon>Paracoccus</taxon>
    </lineage>
</organism>
<proteinExistence type="predicted"/>
<dbReference type="RefSeq" id="WP_272848010.1">
    <property type="nucleotide sequence ID" value="NZ_CP067140.1"/>
</dbReference>
<protein>
    <submittedName>
        <fullName evidence="1">Uncharacterized protein</fullName>
    </submittedName>
</protein>
<reference evidence="1 2" key="1">
    <citation type="submission" date="2021-01" db="EMBL/GenBank/DDBJ databases">
        <title>Biogeographic distribution of Paracoccus.</title>
        <authorList>
            <person name="Hollensteiner J."/>
            <person name="Leineberger J."/>
            <person name="Brinkhoff T."/>
            <person name="Daniel R."/>
        </authorList>
    </citation>
    <scope>NUCLEOTIDE SEQUENCE [LARGE SCALE GENOMIC DNA]</scope>
    <source>
        <strain evidence="1 2">DSM 18447</strain>
    </source>
</reference>